<feature type="transmembrane region" description="Helical" evidence="1">
    <location>
        <begin position="274"/>
        <end position="293"/>
    </location>
</feature>
<sequence>MAHHFPGPSYSMFDGLSNEEEAYRLASARVMTKRLEARKRLQEGRTIRPLQQPDTYRSPYAVVKNSRVKRTLLEIAERFQFLDRGFAEYFQEIVPTFDHDHVRNLLKDARNSIAVKQSQDTSDAEASDTVVLGELGHFCEDVARGWEQKSSKLKFMPHNRDKDILYYLQDVYEVPYWDLMMTLFSKWRANSRSLSGDVVMHVLNSIKLDVREKKARLGKEMRALSEAEKEEIAPIIRGIDARLEILGSMWDNNTSNFEIDNMLTPFANTAVQETVWLVALSLICFMIATIPLMRGFAISAQENSIGTTQDADFYYLIQGNVMTVLGNFLMVIPLLKESWFSPTYIWMWTFMLMSLLMCGVSVGLYLVVQTGWSSMVAFFASVAGTSAVLVVTQATVKIAPEEKVKKE</sequence>
<keyword evidence="1" id="KW-0472">Membrane</keyword>
<reference evidence="2 3" key="1">
    <citation type="submission" date="2021-02" db="EMBL/GenBank/DDBJ databases">
        <title>Genome assembly of Pseudopithomyces chartarum.</title>
        <authorList>
            <person name="Jauregui R."/>
            <person name="Singh J."/>
            <person name="Voisey C."/>
        </authorList>
    </citation>
    <scope>NUCLEOTIDE SEQUENCE [LARGE SCALE GENOMIC DNA]</scope>
    <source>
        <strain evidence="2 3">AGR01</strain>
    </source>
</reference>
<keyword evidence="1" id="KW-1133">Transmembrane helix</keyword>
<comment type="caution">
    <text evidence="2">The sequence shown here is derived from an EMBL/GenBank/DDBJ whole genome shotgun (WGS) entry which is preliminary data.</text>
</comment>
<protein>
    <submittedName>
        <fullName evidence="2">Uncharacterized protein</fullName>
    </submittedName>
</protein>
<proteinExistence type="predicted"/>
<feature type="transmembrane region" description="Helical" evidence="1">
    <location>
        <begin position="375"/>
        <end position="396"/>
    </location>
</feature>
<evidence type="ECO:0000313" key="2">
    <source>
        <dbReference type="EMBL" id="KAK3207537.1"/>
    </source>
</evidence>
<feature type="transmembrane region" description="Helical" evidence="1">
    <location>
        <begin position="313"/>
        <end position="332"/>
    </location>
</feature>
<keyword evidence="3" id="KW-1185">Reference proteome</keyword>
<keyword evidence="1" id="KW-0812">Transmembrane</keyword>
<dbReference type="EMBL" id="WVTA01000009">
    <property type="protein sequence ID" value="KAK3207537.1"/>
    <property type="molecule type" value="Genomic_DNA"/>
</dbReference>
<feature type="transmembrane region" description="Helical" evidence="1">
    <location>
        <begin position="344"/>
        <end position="368"/>
    </location>
</feature>
<evidence type="ECO:0000256" key="1">
    <source>
        <dbReference type="SAM" id="Phobius"/>
    </source>
</evidence>
<name>A0AAN6LWS1_9PLEO</name>
<dbReference type="AlphaFoldDB" id="A0AAN6LWS1"/>
<dbReference type="Proteomes" id="UP001280581">
    <property type="component" value="Unassembled WGS sequence"/>
</dbReference>
<accession>A0AAN6LWS1</accession>
<evidence type="ECO:0000313" key="3">
    <source>
        <dbReference type="Proteomes" id="UP001280581"/>
    </source>
</evidence>
<organism evidence="2 3">
    <name type="scientific">Pseudopithomyces chartarum</name>
    <dbReference type="NCBI Taxonomy" id="1892770"/>
    <lineage>
        <taxon>Eukaryota</taxon>
        <taxon>Fungi</taxon>
        <taxon>Dikarya</taxon>
        <taxon>Ascomycota</taxon>
        <taxon>Pezizomycotina</taxon>
        <taxon>Dothideomycetes</taxon>
        <taxon>Pleosporomycetidae</taxon>
        <taxon>Pleosporales</taxon>
        <taxon>Massarineae</taxon>
        <taxon>Didymosphaeriaceae</taxon>
        <taxon>Pseudopithomyces</taxon>
    </lineage>
</organism>
<gene>
    <name evidence="2" type="ORF">GRF29_103g1324892</name>
</gene>